<dbReference type="InterPro" id="IPR011250">
    <property type="entry name" value="OMP/PagP_B-barrel"/>
</dbReference>
<dbReference type="CDD" id="cd07185">
    <property type="entry name" value="OmpA_C-like"/>
    <property type="match status" value="1"/>
</dbReference>
<evidence type="ECO:0000256" key="6">
    <source>
        <dbReference type="ARBA" id="ARBA00023065"/>
    </source>
</evidence>
<dbReference type="SUPFAM" id="SSF56925">
    <property type="entry name" value="OMPA-like"/>
    <property type="match status" value="1"/>
</dbReference>
<evidence type="ECO:0000313" key="14">
    <source>
        <dbReference type="EMBL" id="ALO43561.1"/>
    </source>
</evidence>
<dbReference type="Pfam" id="PF00691">
    <property type="entry name" value="OmpA"/>
    <property type="match status" value="1"/>
</dbReference>
<feature type="domain" description="OmpA-like" evidence="13">
    <location>
        <begin position="245"/>
        <end position="362"/>
    </location>
</feature>
<dbReference type="PRINTS" id="PR01021">
    <property type="entry name" value="OMPADOMAIN"/>
</dbReference>
<dbReference type="STRING" id="161398.PP2015_3081"/>
<accession>A0A0S2K5P1</accession>
<dbReference type="AlphaFoldDB" id="A0A0S2K5P1"/>
<evidence type="ECO:0000256" key="5">
    <source>
        <dbReference type="ARBA" id="ARBA00022729"/>
    </source>
</evidence>
<dbReference type="Gene3D" id="2.40.160.20">
    <property type="match status" value="1"/>
</dbReference>
<dbReference type="GO" id="GO:0006811">
    <property type="term" value="P:monoatomic ion transport"/>
    <property type="evidence" value="ECO:0007669"/>
    <property type="project" value="UniProtKB-KW"/>
</dbReference>
<evidence type="ECO:0000256" key="1">
    <source>
        <dbReference type="ARBA" id="ARBA00004571"/>
    </source>
</evidence>
<reference evidence="15" key="1">
    <citation type="submission" date="2015-11" db="EMBL/GenBank/DDBJ databases">
        <authorList>
            <person name="Kim K.M."/>
        </authorList>
    </citation>
    <scope>NUCLEOTIDE SEQUENCE [LARGE SCALE GENOMIC DNA]</scope>
    <source>
        <strain evidence="15">KCTC 12086</strain>
    </source>
</reference>
<dbReference type="KEGG" id="pphe:PP2015_3081"/>
<dbReference type="Proteomes" id="UP000061457">
    <property type="component" value="Chromosome I"/>
</dbReference>
<keyword evidence="4" id="KW-0812">Transmembrane</keyword>
<keyword evidence="6" id="KW-0406">Ion transport</keyword>
<gene>
    <name evidence="14" type="ORF">PP2015_3081</name>
</gene>
<evidence type="ECO:0000256" key="8">
    <source>
        <dbReference type="ARBA" id="ARBA00023136"/>
    </source>
</evidence>
<dbReference type="InterPro" id="IPR050330">
    <property type="entry name" value="Bact_OuterMem_StrucFunc"/>
</dbReference>
<evidence type="ECO:0000256" key="11">
    <source>
        <dbReference type="SAM" id="MobiDB-lite"/>
    </source>
</evidence>
<evidence type="ECO:0000256" key="4">
    <source>
        <dbReference type="ARBA" id="ARBA00022692"/>
    </source>
</evidence>
<comment type="subcellular location">
    <subcellularLocation>
        <location evidence="1">Cell outer membrane</location>
        <topology evidence="1">Multi-pass membrane protein</topology>
    </subcellularLocation>
</comment>
<feature type="signal peptide" evidence="12">
    <location>
        <begin position="1"/>
        <end position="35"/>
    </location>
</feature>
<dbReference type="InterPro" id="IPR006665">
    <property type="entry name" value="OmpA-like"/>
</dbReference>
<dbReference type="Pfam" id="PF13505">
    <property type="entry name" value="OMP_b-brl"/>
    <property type="match status" value="1"/>
</dbReference>
<dbReference type="GO" id="GO:0046930">
    <property type="term" value="C:pore complex"/>
    <property type="evidence" value="ECO:0007669"/>
    <property type="project" value="UniProtKB-KW"/>
</dbReference>
<keyword evidence="3" id="KW-1134">Transmembrane beta strand</keyword>
<keyword evidence="9" id="KW-0998">Cell outer membrane</keyword>
<dbReference type="InterPro" id="IPR036737">
    <property type="entry name" value="OmpA-like_sf"/>
</dbReference>
<proteinExistence type="predicted"/>
<feature type="region of interest" description="Disordered" evidence="11">
    <location>
        <begin position="195"/>
        <end position="214"/>
    </location>
</feature>
<keyword evidence="7" id="KW-0626">Porin</keyword>
<keyword evidence="5 12" id="KW-0732">Signal</keyword>
<protein>
    <submittedName>
        <fullName evidence="14">Outer membrane protein</fullName>
    </submittedName>
</protein>
<evidence type="ECO:0000256" key="12">
    <source>
        <dbReference type="SAM" id="SignalP"/>
    </source>
</evidence>
<evidence type="ECO:0000259" key="13">
    <source>
        <dbReference type="PROSITE" id="PS51123"/>
    </source>
</evidence>
<dbReference type="Gene3D" id="3.30.1330.60">
    <property type="entry name" value="OmpA-like domain"/>
    <property type="match status" value="1"/>
</dbReference>
<dbReference type="EMBL" id="CP013187">
    <property type="protein sequence ID" value="ALO43561.1"/>
    <property type="molecule type" value="Genomic_DNA"/>
</dbReference>
<dbReference type="PANTHER" id="PTHR30329">
    <property type="entry name" value="STATOR ELEMENT OF FLAGELLAR MOTOR COMPLEX"/>
    <property type="match status" value="1"/>
</dbReference>
<dbReference type="InterPro" id="IPR006664">
    <property type="entry name" value="OMP_bac"/>
</dbReference>
<name>A0A0S2K5P1_9GAMM</name>
<dbReference type="SUPFAM" id="SSF103088">
    <property type="entry name" value="OmpA-like"/>
    <property type="match status" value="1"/>
</dbReference>
<evidence type="ECO:0000256" key="3">
    <source>
        <dbReference type="ARBA" id="ARBA00022452"/>
    </source>
</evidence>
<dbReference type="GO" id="GO:0009279">
    <property type="term" value="C:cell outer membrane"/>
    <property type="evidence" value="ECO:0007669"/>
    <property type="project" value="UniProtKB-SubCell"/>
</dbReference>
<evidence type="ECO:0000256" key="10">
    <source>
        <dbReference type="PROSITE-ProRule" id="PRU00473"/>
    </source>
</evidence>
<evidence type="ECO:0000256" key="9">
    <source>
        <dbReference type="ARBA" id="ARBA00023237"/>
    </source>
</evidence>
<sequence>MTDSVTYFDYKWGMTMKLKVLSLAVAILATSAVNAKEQKEGVYLGVFGDYYKAKWQQMRDVPGVNVDDSMSWGAELGYRFNDYWSARLEYADMDFDLSGSRTGSLSGDRFGVDGLYHFDGGPFYALFGLKSIDAFTSNTFANVGAGYRHDLTDNLFVNAETALYQGLDRGYTDVGAKLGINYAFGATASKPVKAAPAPAPISKPEPKPVVQAPKDADKDGIIDAEDRCANTPMTDAVDASGCTLYKDEEVTVSLLVRFPNNNSAVSQQYLRDIDAVVKFLNEFPETTVRLEGHTSSVGKAKYNKWLSQKRADAVAKQLIEEGIDASRVSAIGYGEERLKNAANTEEAHAQNRRVEAKLISVKRVKVKR</sequence>
<dbReference type="GO" id="GO:0015288">
    <property type="term" value="F:porin activity"/>
    <property type="evidence" value="ECO:0007669"/>
    <property type="project" value="UniProtKB-KW"/>
</dbReference>
<keyword evidence="15" id="KW-1185">Reference proteome</keyword>
<evidence type="ECO:0000256" key="7">
    <source>
        <dbReference type="ARBA" id="ARBA00023114"/>
    </source>
</evidence>
<dbReference type="PANTHER" id="PTHR30329:SF21">
    <property type="entry name" value="LIPOPROTEIN YIAD-RELATED"/>
    <property type="match status" value="1"/>
</dbReference>
<evidence type="ECO:0000313" key="15">
    <source>
        <dbReference type="Proteomes" id="UP000061457"/>
    </source>
</evidence>
<evidence type="ECO:0000256" key="2">
    <source>
        <dbReference type="ARBA" id="ARBA00022448"/>
    </source>
</evidence>
<feature type="chain" id="PRO_5006601142" evidence="12">
    <location>
        <begin position="36"/>
        <end position="368"/>
    </location>
</feature>
<keyword evidence="2" id="KW-0813">Transport</keyword>
<dbReference type="PROSITE" id="PS51123">
    <property type="entry name" value="OMPA_2"/>
    <property type="match status" value="1"/>
</dbReference>
<dbReference type="InterPro" id="IPR027385">
    <property type="entry name" value="Beta-barrel_OMP"/>
</dbReference>
<keyword evidence="8 10" id="KW-0472">Membrane</keyword>
<dbReference type="PATRIC" id="fig|161398.10.peg.3139"/>
<organism evidence="14 15">
    <name type="scientific">Pseudoalteromonas phenolica</name>
    <dbReference type="NCBI Taxonomy" id="161398"/>
    <lineage>
        <taxon>Bacteria</taxon>
        <taxon>Pseudomonadati</taxon>
        <taxon>Pseudomonadota</taxon>
        <taxon>Gammaproteobacteria</taxon>
        <taxon>Alteromonadales</taxon>
        <taxon>Pseudoalteromonadaceae</taxon>
        <taxon>Pseudoalteromonas</taxon>
    </lineage>
</organism>